<evidence type="ECO:0000313" key="3">
    <source>
        <dbReference type="EMBL" id="MDI5972975.1"/>
    </source>
</evidence>
<dbReference type="SUPFAM" id="SSF46785">
    <property type="entry name" value="Winged helix' DNA-binding domain"/>
    <property type="match status" value="1"/>
</dbReference>
<dbReference type="AlphaFoldDB" id="A0AA90KID6"/>
<dbReference type="InterPro" id="IPR039422">
    <property type="entry name" value="MarR/SlyA-like"/>
</dbReference>
<dbReference type="InterPro" id="IPR036390">
    <property type="entry name" value="WH_DNA-bd_sf"/>
</dbReference>
<protein>
    <submittedName>
        <fullName evidence="3">MarR family winged helix-turn-helix transcriptional regulator</fullName>
    </submittedName>
</protein>
<dbReference type="PANTHER" id="PTHR33164">
    <property type="entry name" value="TRANSCRIPTIONAL REGULATOR, MARR FAMILY"/>
    <property type="match status" value="1"/>
</dbReference>
<accession>A0AA90KID6</accession>
<comment type="caution">
    <text evidence="3">The sequence shown here is derived from an EMBL/GenBank/DDBJ whole genome shotgun (WGS) entry which is preliminary data.</text>
</comment>
<dbReference type="GO" id="GO:0006950">
    <property type="term" value="P:response to stress"/>
    <property type="evidence" value="ECO:0007669"/>
    <property type="project" value="TreeGrafter"/>
</dbReference>
<evidence type="ECO:0000256" key="1">
    <source>
        <dbReference type="SAM" id="MobiDB-lite"/>
    </source>
</evidence>
<dbReference type="EMBL" id="JABXJJ020000039">
    <property type="protein sequence ID" value="MDI5972975.1"/>
    <property type="molecule type" value="Genomic_DNA"/>
</dbReference>
<dbReference type="Pfam" id="PF12802">
    <property type="entry name" value="MarR_2"/>
    <property type="match status" value="1"/>
</dbReference>
<dbReference type="PANTHER" id="PTHR33164:SF57">
    <property type="entry name" value="MARR-FAMILY TRANSCRIPTIONAL REGULATOR"/>
    <property type="match status" value="1"/>
</dbReference>
<organism evidence="3">
    <name type="scientific">Streptantibioticus silvisoli</name>
    <dbReference type="NCBI Taxonomy" id="2705255"/>
    <lineage>
        <taxon>Bacteria</taxon>
        <taxon>Bacillati</taxon>
        <taxon>Actinomycetota</taxon>
        <taxon>Actinomycetes</taxon>
        <taxon>Kitasatosporales</taxon>
        <taxon>Streptomycetaceae</taxon>
        <taxon>Streptantibioticus</taxon>
    </lineage>
</organism>
<feature type="compositionally biased region" description="Gly residues" evidence="1">
    <location>
        <begin position="174"/>
        <end position="189"/>
    </location>
</feature>
<dbReference type="GO" id="GO:0003700">
    <property type="term" value="F:DNA-binding transcription factor activity"/>
    <property type="evidence" value="ECO:0007669"/>
    <property type="project" value="InterPro"/>
</dbReference>
<feature type="compositionally biased region" description="Gly residues" evidence="1">
    <location>
        <begin position="155"/>
        <end position="166"/>
    </location>
</feature>
<evidence type="ECO:0000259" key="2">
    <source>
        <dbReference type="PROSITE" id="PS50995"/>
    </source>
</evidence>
<feature type="region of interest" description="Disordered" evidence="1">
    <location>
        <begin position="140"/>
        <end position="216"/>
    </location>
</feature>
<dbReference type="PROSITE" id="PS50995">
    <property type="entry name" value="HTH_MARR_2"/>
    <property type="match status" value="1"/>
</dbReference>
<sequence length="216" mass="22209">MIEHQTAVLVRHFELLNRRDESRDTLDRAEYLALRTLASAGPMDINTLAAALGVDPSTAGRQVAVMRNAGLAACSPDPADRRRSVVAPTDDGLDRMAAVRRLRTDSIADLLAGWTPEDLRTLGTMFGRYNRAVAARHLTAATPDDPQEPEPVERGGAGASPGGGARSAGADASPGGGARSTGTGAGASPGGDAWSTGPTASGVDDGWAVIGGCRPR</sequence>
<gene>
    <name evidence="3" type="ORF">POF50_027125</name>
</gene>
<name>A0AA90KID6_9ACTN</name>
<proteinExistence type="predicted"/>
<dbReference type="RefSeq" id="WP_271315348.1">
    <property type="nucleotide sequence ID" value="NZ_JABXJJ020000039.1"/>
</dbReference>
<dbReference type="InterPro" id="IPR000835">
    <property type="entry name" value="HTH_MarR-typ"/>
</dbReference>
<feature type="domain" description="HTH marR-type" evidence="2">
    <location>
        <begin position="1"/>
        <end position="131"/>
    </location>
</feature>
<dbReference type="Gene3D" id="1.10.10.10">
    <property type="entry name" value="Winged helix-like DNA-binding domain superfamily/Winged helix DNA-binding domain"/>
    <property type="match status" value="1"/>
</dbReference>
<dbReference type="SMART" id="SM00347">
    <property type="entry name" value="HTH_MARR"/>
    <property type="match status" value="1"/>
</dbReference>
<dbReference type="InterPro" id="IPR036388">
    <property type="entry name" value="WH-like_DNA-bd_sf"/>
</dbReference>
<reference evidence="3" key="1">
    <citation type="submission" date="2023-05" db="EMBL/GenBank/DDBJ databases">
        <title>Streptantibioticus silvisoli sp. nov., acidotolerant actinomycetes 1 from pine litter.</title>
        <authorList>
            <person name="Swiecimska M."/>
            <person name="Golinska P."/>
            <person name="Sangal V."/>
            <person name="Wachnowicz B."/>
            <person name="Goodfellow M."/>
        </authorList>
    </citation>
    <scope>NUCLEOTIDE SEQUENCE</scope>
    <source>
        <strain evidence="3">SL13</strain>
    </source>
</reference>